<evidence type="ECO:0000313" key="1">
    <source>
        <dbReference type="EMBL" id="MED6183739.1"/>
    </source>
</evidence>
<comment type="caution">
    <text evidence="1">The sequence shown here is derived from an EMBL/GenBank/DDBJ whole genome shotgun (WGS) entry which is preliminary data.</text>
</comment>
<organism evidence="1 2">
    <name type="scientific">Stylosanthes scabra</name>
    <dbReference type="NCBI Taxonomy" id="79078"/>
    <lineage>
        <taxon>Eukaryota</taxon>
        <taxon>Viridiplantae</taxon>
        <taxon>Streptophyta</taxon>
        <taxon>Embryophyta</taxon>
        <taxon>Tracheophyta</taxon>
        <taxon>Spermatophyta</taxon>
        <taxon>Magnoliopsida</taxon>
        <taxon>eudicotyledons</taxon>
        <taxon>Gunneridae</taxon>
        <taxon>Pentapetalae</taxon>
        <taxon>rosids</taxon>
        <taxon>fabids</taxon>
        <taxon>Fabales</taxon>
        <taxon>Fabaceae</taxon>
        <taxon>Papilionoideae</taxon>
        <taxon>50 kb inversion clade</taxon>
        <taxon>dalbergioids sensu lato</taxon>
        <taxon>Dalbergieae</taxon>
        <taxon>Pterocarpus clade</taxon>
        <taxon>Stylosanthes</taxon>
    </lineage>
</organism>
<proteinExistence type="predicted"/>
<gene>
    <name evidence="1" type="ORF">PIB30_040459</name>
</gene>
<accession>A0ABU6WD15</accession>
<dbReference type="Proteomes" id="UP001341840">
    <property type="component" value="Unassembled WGS sequence"/>
</dbReference>
<dbReference type="EMBL" id="JASCZI010181461">
    <property type="protein sequence ID" value="MED6183739.1"/>
    <property type="molecule type" value="Genomic_DNA"/>
</dbReference>
<protein>
    <submittedName>
        <fullName evidence="1">Uncharacterized protein</fullName>
    </submittedName>
</protein>
<evidence type="ECO:0000313" key="2">
    <source>
        <dbReference type="Proteomes" id="UP001341840"/>
    </source>
</evidence>
<reference evidence="1 2" key="1">
    <citation type="journal article" date="2023" name="Plants (Basel)">
        <title>Bridging the Gap: Combining Genomics and Transcriptomics Approaches to Understand Stylosanthes scabra, an Orphan Legume from the Brazilian Caatinga.</title>
        <authorList>
            <person name="Ferreira-Neto J.R.C."/>
            <person name="da Silva M.D."/>
            <person name="Binneck E."/>
            <person name="de Melo N.F."/>
            <person name="da Silva R.H."/>
            <person name="de Melo A.L.T.M."/>
            <person name="Pandolfi V."/>
            <person name="Bustamante F.O."/>
            <person name="Brasileiro-Vidal A.C."/>
            <person name="Benko-Iseppon A.M."/>
        </authorList>
    </citation>
    <scope>NUCLEOTIDE SEQUENCE [LARGE SCALE GENOMIC DNA]</scope>
    <source>
        <tissue evidence="1">Leaves</tissue>
    </source>
</reference>
<sequence>MERPPRVSYQEEDLILRSTKKVKTRDEVDLNQPVKDMELVLTHTSTEKEGHRVSYKDSLLTPTGPSIDNTFVDLDVVNEDDPNPEDKWYKDDDSIHQENKAFDPCPTIPVSKEEFEERCKPWHAPL</sequence>
<keyword evidence="2" id="KW-1185">Reference proteome</keyword>
<name>A0ABU6WD15_9FABA</name>